<feature type="compositionally biased region" description="Basic and acidic residues" evidence="2">
    <location>
        <begin position="408"/>
        <end position="428"/>
    </location>
</feature>
<feature type="compositionally biased region" description="Basic and acidic residues" evidence="2">
    <location>
        <begin position="119"/>
        <end position="150"/>
    </location>
</feature>
<feature type="compositionally biased region" description="Polar residues" evidence="2">
    <location>
        <begin position="238"/>
        <end position="265"/>
    </location>
</feature>
<organism evidence="4 5">
    <name type="scientific">Saccoglossus kowalevskii</name>
    <name type="common">Acorn worm</name>
    <dbReference type="NCBI Taxonomy" id="10224"/>
    <lineage>
        <taxon>Eukaryota</taxon>
        <taxon>Metazoa</taxon>
        <taxon>Hemichordata</taxon>
        <taxon>Enteropneusta</taxon>
        <taxon>Harrimaniidae</taxon>
        <taxon>Saccoglossus</taxon>
    </lineage>
</organism>
<evidence type="ECO:0000313" key="4">
    <source>
        <dbReference type="Proteomes" id="UP000694865"/>
    </source>
</evidence>
<feature type="region of interest" description="Disordered" evidence="2">
    <location>
        <begin position="27"/>
        <end position="209"/>
    </location>
</feature>
<evidence type="ECO:0000256" key="2">
    <source>
        <dbReference type="SAM" id="MobiDB-lite"/>
    </source>
</evidence>
<name>A0ABM0MM21_SACKO</name>
<dbReference type="GeneID" id="102805320"/>
<comment type="similarity">
    <text evidence="1">Belongs to the opioid growth factor receptor family.</text>
</comment>
<dbReference type="PANTHER" id="PTHR14015:SF2">
    <property type="entry name" value="OPIOID GROWTH FACTOR RECEPTOR (OGFR) CONSERVED DOMAIN-CONTAINING PROTEIN"/>
    <property type="match status" value="1"/>
</dbReference>
<protein>
    <submittedName>
        <fullName evidence="5">Myb-like protein X-like</fullName>
    </submittedName>
</protein>
<feature type="compositionally biased region" description="Acidic residues" evidence="2">
    <location>
        <begin position="307"/>
        <end position="328"/>
    </location>
</feature>
<feature type="compositionally biased region" description="Polar residues" evidence="2">
    <location>
        <begin position="182"/>
        <end position="205"/>
    </location>
</feature>
<dbReference type="Pfam" id="PF04664">
    <property type="entry name" value="OGFr_N"/>
    <property type="match status" value="1"/>
</dbReference>
<feature type="compositionally biased region" description="Polar residues" evidence="2">
    <location>
        <begin position="75"/>
        <end position="88"/>
    </location>
</feature>
<feature type="compositionally biased region" description="Acidic residues" evidence="2">
    <location>
        <begin position="51"/>
        <end position="60"/>
    </location>
</feature>
<dbReference type="RefSeq" id="XP_006821062.1">
    <property type="nucleotide sequence ID" value="XM_006820999.1"/>
</dbReference>
<reference evidence="5" key="1">
    <citation type="submission" date="2025-08" db="UniProtKB">
        <authorList>
            <consortium name="RefSeq"/>
        </authorList>
    </citation>
    <scope>IDENTIFICATION</scope>
    <source>
        <tissue evidence="5">Testes</tissue>
    </source>
</reference>
<feature type="domain" description="Opioid growth factor receptor (OGFr) conserved" evidence="3">
    <location>
        <begin position="429"/>
        <end position="615"/>
    </location>
</feature>
<evidence type="ECO:0000256" key="1">
    <source>
        <dbReference type="ARBA" id="ARBA00010365"/>
    </source>
</evidence>
<gene>
    <name evidence="5" type="primary">LOC102805320</name>
</gene>
<evidence type="ECO:0000259" key="3">
    <source>
        <dbReference type="Pfam" id="PF04664"/>
    </source>
</evidence>
<keyword evidence="4" id="KW-1185">Reference proteome</keyword>
<proteinExistence type="inferred from homology"/>
<feature type="compositionally biased region" description="Polar residues" evidence="2">
    <location>
        <begin position="334"/>
        <end position="368"/>
    </location>
</feature>
<dbReference type="Proteomes" id="UP000694865">
    <property type="component" value="Unplaced"/>
</dbReference>
<evidence type="ECO:0000313" key="5">
    <source>
        <dbReference type="RefSeq" id="XP_006821062.1"/>
    </source>
</evidence>
<dbReference type="InterPro" id="IPR039574">
    <property type="entry name" value="OGFr"/>
</dbReference>
<feature type="region of interest" description="Disordered" evidence="2">
    <location>
        <begin position="234"/>
        <end position="428"/>
    </location>
</feature>
<sequence length="623" mass="71508">MSRVTRSAKKMGNVVCSRLFGLHGEGKRTVDGQQYDCLQPKEEVSDTTNEGNEERDGDTESCEKSDTVCCDPKDQATNAGPISLSTGKYGSDTIPSVDKCKPNGVPPLTTEPGADEDDAHQKRQDESTVVKPNDQHKNNKESKNEKRVEDETTPLIAMREEGKSSKTTINESDRRDVEQLENCENSNTVHGNSEDGTIDAPSTTGPMEDEIETCQERKESPESESYNVVESVVEPNDQAETNKMSNNKIQETQQKIEVEITQPTTEGEEDKSKTETSQVKTECSELELEKIVQSEMEECVPSLESTVEFDDKSDETDNLEDSQDDQLTDDTLSNEQIESSPPSTDPQSQEYNTDGTSESSMTEYCSQSLEHEDSDSEPEKVASTRPRTRGQGASPKARKRPKLTTEWSSKDTRDYRDGYPGKRDNPRLKDNLLFYTNKKQSQPRGDYIDNIHKYWWGKYDKLESHHGFIQWIFPIRESGMNSQAQELQLHEAKAICEDKKAHERVLKSYEMMLDFYGMKLVNKDTGEIERAKHWEKRYQNLNWSMHNYLRITRILKSLGEFRYEHLQAPFVQFVLKEVYKNDRLTNCLNSCVQYWIHTIKDDGKRTELLEYVHKQEELLYEEY</sequence>
<dbReference type="InterPro" id="IPR006757">
    <property type="entry name" value="OGF_rcpt"/>
</dbReference>
<feature type="compositionally biased region" description="Basic and acidic residues" evidence="2">
    <location>
        <begin position="61"/>
        <end position="74"/>
    </location>
</feature>
<accession>A0ABM0MM21</accession>
<dbReference type="PANTHER" id="PTHR14015">
    <property type="entry name" value="OPIOID GROWTH FACTOR RECEPTOR OGFR ZETA-TYPE OPIOID RECEPTOR"/>
    <property type="match status" value="1"/>
</dbReference>